<keyword evidence="3 6" id="KW-0805">Transcription regulation</keyword>
<gene>
    <name evidence="9" type="ORF">BABL1_gene_132</name>
</gene>
<keyword evidence="5 6" id="KW-0804">Transcription</keyword>
<dbReference type="Gene3D" id="3.30.70.980">
    <property type="match status" value="2"/>
</dbReference>
<dbReference type="InterPro" id="IPR048300">
    <property type="entry name" value="TACO1_YebC-like_2nd/3rd_dom"/>
</dbReference>
<dbReference type="InterPro" id="IPR017856">
    <property type="entry name" value="Integrase-like_N"/>
</dbReference>
<dbReference type="Pfam" id="PF01709">
    <property type="entry name" value="Transcrip_reg"/>
    <property type="match status" value="1"/>
</dbReference>
<evidence type="ECO:0000259" key="7">
    <source>
        <dbReference type="Pfam" id="PF01709"/>
    </source>
</evidence>
<dbReference type="GO" id="GO:0006355">
    <property type="term" value="P:regulation of DNA-templated transcription"/>
    <property type="evidence" value="ECO:0007669"/>
    <property type="project" value="UniProtKB-UniRule"/>
</dbReference>
<dbReference type="HOGENOM" id="CLU_062974_2_2_7"/>
<dbReference type="FunFam" id="1.10.10.200:FF:000002">
    <property type="entry name" value="Probable transcriptional regulatory protein CLM62_37755"/>
    <property type="match status" value="1"/>
</dbReference>
<dbReference type="eggNOG" id="COG0217">
    <property type="taxonomic scope" value="Bacteria"/>
</dbReference>
<accession>V6DHE2</accession>
<dbReference type="InterPro" id="IPR049083">
    <property type="entry name" value="TACO1_YebC_N"/>
</dbReference>
<proteinExistence type="inferred from homology"/>
<comment type="similarity">
    <text evidence="1 6">Belongs to the TACO1 family.</text>
</comment>
<dbReference type="InterPro" id="IPR026564">
    <property type="entry name" value="Transcrip_reg_TACO1-like_dom3"/>
</dbReference>
<name>V6DHE2_9BACT</name>
<dbReference type="EMBL" id="HG793133">
    <property type="protein sequence ID" value="CDK30997.1"/>
    <property type="molecule type" value="Genomic_DNA"/>
</dbReference>
<dbReference type="Proteomes" id="UP000018769">
    <property type="component" value="Chromosome I"/>
</dbReference>
<keyword evidence="2 6" id="KW-0963">Cytoplasm</keyword>
<dbReference type="GO" id="GO:0005829">
    <property type="term" value="C:cytosol"/>
    <property type="evidence" value="ECO:0007669"/>
    <property type="project" value="TreeGrafter"/>
</dbReference>
<dbReference type="OrthoDB" id="9781053at2"/>
<feature type="domain" description="TACO1/YebC-like N-terminal" evidence="8">
    <location>
        <begin position="5"/>
        <end position="75"/>
    </location>
</feature>
<comment type="subcellular location">
    <subcellularLocation>
        <location evidence="6">Cytoplasm</location>
    </subcellularLocation>
</comment>
<dbReference type="Gene3D" id="1.10.10.200">
    <property type="match status" value="1"/>
</dbReference>
<dbReference type="AlphaFoldDB" id="V6DHE2"/>
<dbReference type="RefSeq" id="WP_023792974.1">
    <property type="nucleotide sequence ID" value="NC_023003.1"/>
</dbReference>
<protein>
    <recommendedName>
        <fullName evidence="6">Probable transcriptional regulatory protein BABL1_gene_132</fullName>
    </recommendedName>
</protein>
<evidence type="ECO:0000256" key="3">
    <source>
        <dbReference type="ARBA" id="ARBA00023015"/>
    </source>
</evidence>
<dbReference type="NCBIfam" id="NF009044">
    <property type="entry name" value="PRK12378.1"/>
    <property type="match status" value="1"/>
</dbReference>
<evidence type="ECO:0000256" key="1">
    <source>
        <dbReference type="ARBA" id="ARBA00008724"/>
    </source>
</evidence>
<dbReference type="NCBIfam" id="NF001030">
    <property type="entry name" value="PRK00110.1"/>
    <property type="match status" value="1"/>
</dbReference>
<dbReference type="KEGG" id="dpb:BABL1_gene_132"/>
<keyword evidence="4 6" id="KW-0238">DNA-binding</keyword>
<dbReference type="NCBIfam" id="TIGR01033">
    <property type="entry name" value="YebC/PmpR family DNA-binding transcriptional regulator"/>
    <property type="match status" value="1"/>
</dbReference>
<reference evidence="9 10" key="1">
    <citation type="journal article" date="2015" name="Biol. Direct">
        <title>Babela massiliensis, a representative of a widespread bacterial phylum with unusual adaptations to parasitism in amoebae.</title>
        <authorList>
            <person name="Pagnier I."/>
            <person name="Yutin N."/>
            <person name="Croce O."/>
            <person name="Makarova K.S."/>
            <person name="Wolf Y.I."/>
            <person name="Benamar S."/>
            <person name="Raoult D."/>
            <person name="Koonin E.V."/>
            <person name="La Scola B."/>
        </authorList>
    </citation>
    <scope>NUCLEOTIDE SEQUENCE [LARGE SCALE GENOMIC DNA]</scope>
    <source>
        <strain evidence="10">BABL1</strain>
    </source>
</reference>
<evidence type="ECO:0000256" key="4">
    <source>
        <dbReference type="ARBA" id="ARBA00023125"/>
    </source>
</evidence>
<dbReference type="InterPro" id="IPR002876">
    <property type="entry name" value="Transcrip_reg_TACO1-like"/>
</dbReference>
<evidence type="ECO:0000256" key="2">
    <source>
        <dbReference type="ARBA" id="ARBA00022490"/>
    </source>
</evidence>
<sequence length="240" mass="26777">MAGHSKWSQIKHKKAKEDSKRGKLFTKLIKEISIVARLGGGDPAANAKLRLLLEKAKEINMPQENSVRAIKRGLGQLPGQAYESYTYEGYGPGNIGVIVEVLTDNKNRAIAELRHLFSKKGGIVAENGAVSWMFHRLGVIRIVANNVTEDSLIENLLDYDIKDINIDTENNIATITCDSRVLDEVKQALMDAGYKIDSAEIEWVPENTLSLNKEDEEKAYDFLSALEDLDDVQNVYTNLD</sequence>
<dbReference type="HAMAP" id="MF_00693">
    <property type="entry name" value="Transcrip_reg_TACO1"/>
    <property type="match status" value="1"/>
</dbReference>
<dbReference type="GO" id="GO:0003677">
    <property type="term" value="F:DNA binding"/>
    <property type="evidence" value="ECO:0007669"/>
    <property type="project" value="UniProtKB-UniRule"/>
</dbReference>
<evidence type="ECO:0000256" key="6">
    <source>
        <dbReference type="HAMAP-Rule" id="MF_00693"/>
    </source>
</evidence>
<dbReference type="STRING" id="673862.BABL1_gene_132"/>
<evidence type="ECO:0000259" key="8">
    <source>
        <dbReference type="Pfam" id="PF20772"/>
    </source>
</evidence>
<dbReference type="Pfam" id="PF20772">
    <property type="entry name" value="TACO1_YebC_N"/>
    <property type="match status" value="1"/>
</dbReference>
<feature type="domain" description="TACO1/YebC-like second and third" evidence="7">
    <location>
        <begin position="82"/>
        <end position="239"/>
    </location>
</feature>
<evidence type="ECO:0000313" key="9">
    <source>
        <dbReference type="EMBL" id="CDK30997.1"/>
    </source>
</evidence>
<evidence type="ECO:0000256" key="5">
    <source>
        <dbReference type="ARBA" id="ARBA00023163"/>
    </source>
</evidence>
<organism evidence="9 10">
    <name type="scientific">Candidatus Babela massiliensis</name>
    <dbReference type="NCBI Taxonomy" id="673862"/>
    <lineage>
        <taxon>Bacteria</taxon>
        <taxon>Candidatus Babelota</taxon>
        <taxon>Candidatus Babeliae</taxon>
        <taxon>Candidatus Babeliales</taxon>
        <taxon>Candidatus Babeliaceae</taxon>
        <taxon>Candidatus Babela</taxon>
    </lineage>
</organism>
<dbReference type="SUPFAM" id="SSF75625">
    <property type="entry name" value="YebC-like"/>
    <property type="match status" value="1"/>
</dbReference>
<keyword evidence="10" id="KW-1185">Reference proteome</keyword>
<dbReference type="PANTHER" id="PTHR12532">
    <property type="entry name" value="TRANSLATIONAL ACTIVATOR OF CYTOCHROME C OXIDASE 1"/>
    <property type="match status" value="1"/>
</dbReference>
<dbReference type="PANTHER" id="PTHR12532:SF6">
    <property type="entry name" value="TRANSCRIPTIONAL REGULATORY PROTEIN YEBC-RELATED"/>
    <property type="match status" value="1"/>
</dbReference>
<evidence type="ECO:0000313" key="10">
    <source>
        <dbReference type="Proteomes" id="UP000018769"/>
    </source>
</evidence>
<dbReference type="InterPro" id="IPR029072">
    <property type="entry name" value="YebC-like"/>
</dbReference>